<protein>
    <submittedName>
        <fullName evidence="1">Uncharacterized protein</fullName>
    </submittedName>
</protein>
<name>A0ABD3AW00_9GENT</name>
<dbReference type="EMBL" id="JBJUIK010000002">
    <property type="protein sequence ID" value="KAL3535397.1"/>
    <property type="molecule type" value="Genomic_DNA"/>
</dbReference>
<keyword evidence="2" id="KW-1185">Reference proteome</keyword>
<evidence type="ECO:0000313" key="2">
    <source>
        <dbReference type="Proteomes" id="UP001630127"/>
    </source>
</evidence>
<proteinExistence type="predicted"/>
<organism evidence="1 2">
    <name type="scientific">Cinchona calisaya</name>
    <dbReference type="NCBI Taxonomy" id="153742"/>
    <lineage>
        <taxon>Eukaryota</taxon>
        <taxon>Viridiplantae</taxon>
        <taxon>Streptophyta</taxon>
        <taxon>Embryophyta</taxon>
        <taxon>Tracheophyta</taxon>
        <taxon>Spermatophyta</taxon>
        <taxon>Magnoliopsida</taxon>
        <taxon>eudicotyledons</taxon>
        <taxon>Gunneridae</taxon>
        <taxon>Pentapetalae</taxon>
        <taxon>asterids</taxon>
        <taxon>lamiids</taxon>
        <taxon>Gentianales</taxon>
        <taxon>Rubiaceae</taxon>
        <taxon>Cinchonoideae</taxon>
        <taxon>Cinchoneae</taxon>
        <taxon>Cinchona</taxon>
    </lineage>
</organism>
<gene>
    <name evidence="1" type="ORF">ACH5RR_003858</name>
</gene>
<dbReference type="AlphaFoldDB" id="A0ABD3AW00"/>
<dbReference type="Proteomes" id="UP001630127">
    <property type="component" value="Unassembled WGS sequence"/>
</dbReference>
<reference evidence="1 2" key="1">
    <citation type="submission" date="2024-11" db="EMBL/GenBank/DDBJ databases">
        <title>A near-complete genome assembly of Cinchona calisaya.</title>
        <authorList>
            <person name="Lian D.C."/>
            <person name="Zhao X.W."/>
            <person name="Wei L."/>
        </authorList>
    </citation>
    <scope>NUCLEOTIDE SEQUENCE [LARGE SCALE GENOMIC DNA]</scope>
    <source>
        <tissue evidence="1">Nenye</tissue>
    </source>
</reference>
<comment type="caution">
    <text evidence="1">The sequence shown here is derived from an EMBL/GenBank/DDBJ whole genome shotgun (WGS) entry which is preliminary data.</text>
</comment>
<sequence length="174" mass="18579">MANHRDEVPDTRQATELTRTTVVPGLPMMLLPLLAEVNCNFETIVVAMRMDGGVATLISSSNQLVNPTPRHAEQATRFVVHTSIEGIGHGVLQSETHHGLHIMTFVADIGAATASDAHMSMMIFADDTVAYVKDDDVIVDSGAVSMLTEGPIACEALAVASHIHHTTAIIFCGH</sequence>
<evidence type="ECO:0000313" key="1">
    <source>
        <dbReference type="EMBL" id="KAL3535397.1"/>
    </source>
</evidence>
<accession>A0ABD3AW00</accession>